<evidence type="ECO:0000256" key="10">
    <source>
        <dbReference type="ARBA" id="ARBA00023065"/>
    </source>
</evidence>
<evidence type="ECO:0000256" key="9">
    <source>
        <dbReference type="ARBA" id="ARBA00022989"/>
    </source>
</evidence>
<gene>
    <name evidence="15" type="ORF">QJT80_13935</name>
</gene>
<evidence type="ECO:0000256" key="4">
    <source>
        <dbReference type="ARBA" id="ARBA00022475"/>
    </source>
</evidence>
<feature type="binding site" evidence="13">
    <location>
        <position position="320"/>
    </location>
    <ligand>
        <name>K(+)</name>
        <dbReference type="ChEBI" id="CHEBI:29103"/>
    </ligand>
</feature>
<evidence type="ECO:0000256" key="6">
    <source>
        <dbReference type="ARBA" id="ARBA00022538"/>
    </source>
</evidence>
<dbReference type="PANTHER" id="PTHR32024:SF2">
    <property type="entry name" value="TRK SYSTEM POTASSIUM UPTAKE PROTEIN TRKG-RELATED"/>
    <property type="match status" value="1"/>
</dbReference>
<keyword evidence="10 12" id="KW-0406">Ion transport</keyword>
<feature type="transmembrane region" description="Helical" evidence="14">
    <location>
        <begin position="12"/>
        <end position="32"/>
    </location>
</feature>
<feature type="binding site" evidence="13">
    <location>
        <position position="111"/>
    </location>
    <ligand>
        <name>K(+)</name>
        <dbReference type="ChEBI" id="CHEBI:29103"/>
    </ligand>
</feature>
<feature type="binding site" evidence="13">
    <location>
        <position position="112"/>
    </location>
    <ligand>
        <name>K(+)</name>
        <dbReference type="ChEBI" id="CHEBI:29103"/>
    </ligand>
</feature>
<feature type="transmembrane region" description="Helical" evidence="14">
    <location>
        <begin position="69"/>
        <end position="90"/>
    </location>
</feature>
<evidence type="ECO:0000256" key="11">
    <source>
        <dbReference type="ARBA" id="ARBA00023136"/>
    </source>
</evidence>
<evidence type="ECO:0000256" key="2">
    <source>
        <dbReference type="ARBA" id="ARBA00009137"/>
    </source>
</evidence>
<keyword evidence="8 12" id="KW-0630">Potassium</keyword>
<evidence type="ECO:0000256" key="8">
    <source>
        <dbReference type="ARBA" id="ARBA00022958"/>
    </source>
</evidence>
<keyword evidence="3 12" id="KW-0813">Transport</keyword>
<reference evidence="15" key="1">
    <citation type="journal article" date="2023" name="Int. J. Mol. Sci.">
        <title>Metagenomics Revealed a New Genus 'Candidatus Thiocaldithrix dubininis' gen. nov., sp. nov. and a New Species 'Candidatus Thiothrix putei' sp. nov. in the Family Thiotrichaceae, Some Members of Which Have Traits of Both Na+- and H+-Motive Energetics.</title>
        <authorList>
            <person name="Ravin N.V."/>
            <person name="Muntyan M.S."/>
            <person name="Smolyakov D.D."/>
            <person name="Rudenko T.S."/>
            <person name="Beletsky A.V."/>
            <person name="Mardanov A.V."/>
            <person name="Grabovich M.Y."/>
        </authorList>
    </citation>
    <scope>NUCLEOTIDE SEQUENCE</scope>
    <source>
        <strain evidence="15">GKL-01</strain>
    </source>
</reference>
<feature type="binding site" evidence="13">
    <location>
        <position position="436"/>
    </location>
    <ligand>
        <name>K(+)</name>
        <dbReference type="ChEBI" id="CHEBI:29103"/>
    </ligand>
</feature>
<organism evidence="15">
    <name type="scientific">Candidatus Thiocaldithrix dubininis</name>
    <dbReference type="NCBI Taxonomy" id="3080823"/>
    <lineage>
        <taxon>Bacteria</taxon>
        <taxon>Pseudomonadati</taxon>
        <taxon>Pseudomonadota</taxon>
        <taxon>Gammaproteobacteria</taxon>
        <taxon>Thiotrichales</taxon>
        <taxon>Thiotrichaceae</taxon>
        <taxon>Candidatus Thiocaldithrix</taxon>
    </lineage>
</organism>
<feature type="transmembrane region" description="Helical" evidence="14">
    <location>
        <begin position="184"/>
        <end position="202"/>
    </location>
</feature>
<keyword evidence="4 12" id="KW-1003">Cell membrane</keyword>
<dbReference type="AlphaFoldDB" id="A0AA95KF04"/>
<keyword evidence="13" id="KW-0479">Metal-binding</keyword>
<dbReference type="GO" id="GO:0005886">
    <property type="term" value="C:plasma membrane"/>
    <property type="evidence" value="ECO:0007669"/>
    <property type="project" value="UniProtKB-SubCell"/>
</dbReference>
<dbReference type="EMBL" id="CP124755">
    <property type="protein sequence ID" value="WGZ90571.1"/>
    <property type="molecule type" value="Genomic_DNA"/>
</dbReference>
<dbReference type="NCBIfam" id="TIGR00933">
    <property type="entry name" value="2a38"/>
    <property type="match status" value="1"/>
</dbReference>
<accession>A0AA95KF04</accession>
<comment type="similarity">
    <text evidence="2 12">Belongs to the TrkH potassium transport family.</text>
</comment>
<keyword evidence="9 14" id="KW-1133">Transmembrane helix</keyword>
<proteinExistence type="inferred from homology"/>
<dbReference type="Proteomes" id="UP001300672">
    <property type="component" value="Chromosome"/>
</dbReference>
<evidence type="ECO:0000256" key="12">
    <source>
        <dbReference type="PIRNR" id="PIRNR006247"/>
    </source>
</evidence>
<feature type="binding site" evidence="13">
    <location>
        <position position="319"/>
    </location>
    <ligand>
        <name>K(+)</name>
        <dbReference type="ChEBI" id="CHEBI:29103"/>
    </ligand>
</feature>
<dbReference type="InterPro" id="IPR004772">
    <property type="entry name" value="TrkH"/>
</dbReference>
<keyword evidence="6 12" id="KW-0633">Potassium transport</keyword>
<keyword evidence="5 12" id="KW-0997">Cell inner membrane</keyword>
<dbReference type="GO" id="GO:0015379">
    <property type="term" value="F:potassium:chloride symporter activity"/>
    <property type="evidence" value="ECO:0007669"/>
    <property type="project" value="InterPro"/>
</dbReference>
<evidence type="ECO:0000256" key="3">
    <source>
        <dbReference type="ARBA" id="ARBA00022448"/>
    </source>
</evidence>
<dbReference type="InterPro" id="IPR003445">
    <property type="entry name" value="Cat_transpt"/>
</dbReference>
<comment type="subcellular location">
    <subcellularLocation>
        <location evidence="1 12">Cell inner membrane</location>
        <topology evidence="1 12">Multi-pass membrane protein</topology>
    </subcellularLocation>
</comment>
<evidence type="ECO:0000256" key="5">
    <source>
        <dbReference type="ARBA" id="ARBA00022519"/>
    </source>
</evidence>
<evidence type="ECO:0000256" key="14">
    <source>
        <dbReference type="SAM" id="Phobius"/>
    </source>
</evidence>
<reference evidence="15" key="2">
    <citation type="submission" date="2023-04" db="EMBL/GenBank/DDBJ databases">
        <authorList>
            <person name="Beletskiy A.V."/>
            <person name="Mardanov A.V."/>
            <person name="Ravin N.V."/>
        </authorList>
    </citation>
    <scope>NUCLEOTIDE SEQUENCE</scope>
    <source>
        <strain evidence="15">GKL-01</strain>
    </source>
</reference>
<comment type="function">
    <text evidence="12">Low-affinity potassium transport system. Interacts with Trk system potassium uptake protein TrkA.</text>
</comment>
<name>A0AA95KF04_9GAMM</name>
<evidence type="ECO:0000256" key="1">
    <source>
        <dbReference type="ARBA" id="ARBA00004429"/>
    </source>
</evidence>
<evidence type="ECO:0000256" key="7">
    <source>
        <dbReference type="ARBA" id="ARBA00022692"/>
    </source>
</evidence>
<feature type="transmembrane region" description="Helical" evidence="14">
    <location>
        <begin position="336"/>
        <end position="364"/>
    </location>
</feature>
<keyword evidence="11 12" id="KW-0472">Membrane</keyword>
<feature type="transmembrane region" description="Helical" evidence="14">
    <location>
        <begin position="277"/>
        <end position="295"/>
    </location>
</feature>
<dbReference type="GO" id="GO:0046872">
    <property type="term" value="F:metal ion binding"/>
    <property type="evidence" value="ECO:0007669"/>
    <property type="project" value="UniProtKB-KW"/>
</dbReference>
<dbReference type="KEGG" id="tdu:QJT80_13935"/>
<dbReference type="PIRSF" id="PIRSF006247">
    <property type="entry name" value="TrkH"/>
    <property type="match status" value="1"/>
</dbReference>
<protein>
    <recommendedName>
        <fullName evidence="12">Trk system potassium uptake protein</fullName>
    </recommendedName>
</protein>
<feature type="transmembrane region" description="Helical" evidence="14">
    <location>
        <begin position="457"/>
        <end position="482"/>
    </location>
</feature>
<evidence type="ECO:0000256" key="13">
    <source>
        <dbReference type="PIRSR" id="PIRSR006247-1"/>
    </source>
</evidence>
<sequence>MQFKVIQRILGLLVMVFSLTMIPPMIVGLGMGDPDLTPFYWAFLIVLGSGLGLWLPVRKANANLRTRDGFLVVTLFWTVLSTAAAVPFMFSSALNASFTDAMFEAVSGFTTTGSTVFGNIEGLPRSILFFRQEIQWLGGMGMIVLAVAILPMLGVGGMQLYKAETPGPVKDSKLTPRIAETARLLWYVYLVLTIMCAVMYWLTGMDWFDAITHSFSTVSTAGFSTHDASLAYFDEQRGVGWTAIVFMFLGGVNASLHFAVWKTSDIRCYWRDSEFRTYLLIVLGSAWIATAYLYAKNIYPSLQDTLFHGLFQFTSSITTTGFSTTNYANWPTFLPVLLFFVSFVGGSAGSTAGGIKVIRILLLIKQGMRETTRLIHPNGRFVIKVNGEALPENVVESVWGFFAAYVGVFVFFMLAVMATDLDQRTAFSAVASSLNNQGLGLGLVAGNYAPLTAPAKWLLALAMLMGRLELFTMLVLLTPAFWRR</sequence>
<feature type="transmembrane region" description="Helical" evidence="14">
    <location>
        <begin position="134"/>
        <end position="153"/>
    </location>
</feature>
<dbReference type="PANTHER" id="PTHR32024">
    <property type="entry name" value="TRK SYSTEM POTASSIUM UPTAKE PROTEIN TRKG-RELATED"/>
    <property type="match status" value="1"/>
</dbReference>
<feature type="transmembrane region" description="Helical" evidence="14">
    <location>
        <begin position="38"/>
        <end position="57"/>
    </location>
</feature>
<dbReference type="Pfam" id="PF02386">
    <property type="entry name" value="TrkH"/>
    <property type="match status" value="1"/>
</dbReference>
<keyword evidence="7 14" id="KW-0812">Transmembrane</keyword>
<evidence type="ECO:0000313" key="15">
    <source>
        <dbReference type="EMBL" id="WGZ90571.1"/>
    </source>
</evidence>
<feature type="transmembrane region" description="Helical" evidence="14">
    <location>
        <begin position="398"/>
        <end position="418"/>
    </location>
</feature>
<feature type="transmembrane region" description="Helical" evidence="14">
    <location>
        <begin position="238"/>
        <end position="256"/>
    </location>
</feature>